<dbReference type="Proteomes" id="UP000652761">
    <property type="component" value="Unassembled WGS sequence"/>
</dbReference>
<keyword evidence="1" id="KW-1133">Transmembrane helix</keyword>
<protein>
    <submittedName>
        <fullName evidence="2">Uncharacterized protein</fullName>
    </submittedName>
</protein>
<proteinExistence type="predicted"/>
<accession>A0A843TWG2</accession>
<keyword evidence="1" id="KW-0472">Membrane</keyword>
<feature type="transmembrane region" description="Helical" evidence="1">
    <location>
        <begin position="85"/>
        <end position="103"/>
    </location>
</feature>
<feature type="non-terminal residue" evidence="2">
    <location>
        <position position="1"/>
    </location>
</feature>
<name>A0A843TWG2_COLES</name>
<comment type="caution">
    <text evidence="2">The sequence shown here is derived from an EMBL/GenBank/DDBJ whole genome shotgun (WGS) entry which is preliminary data.</text>
</comment>
<dbReference type="EMBL" id="NMUH01000251">
    <property type="protein sequence ID" value="MQL75425.1"/>
    <property type="molecule type" value="Genomic_DNA"/>
</dbReference>
<sequence length="196" mass="22747">MLLQNLDQVATNVRSRLRGNYEKTSPYLLGCTGVAWFLEHSGSKPSNYVHSLPRICRWYKSSLLRKDNVKRKMLENLKKSDVRRVMNIFTYCLSSLGCITFYFSMYPHRQHRRDYAGKCKLPDEDAKLIEDFLDNDIVDKVARGSELLSGCWHALDVLESKPFASCRVIITRRLLPAQYMELSESDIVRIRGRGVH</sequence>
<reference evidence="2" key="1">
    <citation type="submission" date="2017-07" db="EMBL/GenBank/DDBJ databases">
        <title>Taro Niue Genome Assembly and Annotation.</title>
        <authorList>
            <person name="Atibalentja N."/>
            <person name="Keating K."/>
            <person name="Fields C.J."/>
        </authorList>
    </citation>
    <scope>NUCLEOTIDE SEQUENCE</scope>
    <source>
        <strain evidence="2">Niue_2</strain>
        <tissue evidence="2">Leaf</tissue>
    </source>
</reference>
<dbReference type="AlphaFoldDB" id="A0A843TWG2"/>
<gene>
    <name evidence="2" type="ORF">Taro_007799</name>
</gene>
<keyword evidence="3" id="KW-1185">Reference proteome</keyword>
<evidence type="ECO:0000256" key="1">
    <source>
        <dbReference type="SAM" id="Phobius"/>
    </source>
</evidence>
<evidence type="ECO:0000313" key="2">
    <source>
        <dbReference type="EMBL" id="MQL75425.1"/>
    </source>
</evidence>
<evidence type="ECO:0000313" key="3">
    <source>
        <dbReference type="Proteomes" id="UP000652761"/>
    </source>
</evidence>
<organism evidence="2 3">
    <name type="scientific">Colocasia esculenta</name>
    <name type="common">Wild taro</name>
    <name type="synonym">Arum esculentum</name>
    <dbReference type="NCBI Taxonomy" id="4460"/>
    <lineage>
        <taxon>Eukaryota</taxon>
        <taxon>Viridiplantae</taxon>
        <taxon>Streptophyta</taxon>
        <taxon>Embryophyta</taxon>
        <taxon>Tracheophyta</taxon>
        <taxon>Spermatophyta</taxon>
        <taxon>Magnoliopsida</taxon>
        <taxon>Liliopsida</taxon>
        <taxon>Araceae</taxon>
        <taxon>Aroideae</taxon>
        <taxon>Colocasieae</taxon>
        <taxon>Colocasia</taxon>
    </lineage>
</organism>
<keyword evidence="1" id="KW-0812">Transmembrane</keyword>